<reference evidence="6" key="1">
    <citation type="submission" date="2023-01" db="EMBL/GenBank/DDBJ databases">
        <title>Draft genome sequence of Nocardiopsis sp. LSu2-4 isolated from halophytes.</title>
        <authorList>
            <person name="Duangmal K."/>
            <person name="Chantavorakit T."/>
        </authorList>
    </citation>
    <scope>NUCLEOTIDE SEQUENCE</scope>
    <source>
        <strain evidence="6">LSu2-4</strain>
    </source>
</reference>
<protein>
    <submittedName>
        <fullName evidence="6">LysR family transcriptional regulator</fullName>
    </submittedName>
</protein>
<keyword evidence="4" id="KW-0804">Transcription</keyword>
<dbReference type="Pfam" id="PF03466">
    <property type="entry name" value="LysR_substrate"/>
    <property type="match status" value="1"/>
</dbReference>
<dbReference type="EMBL" id="JAQFWP010000031">
    <property type="protein sequence ID" value="MDA2806204.1"/>
    <property type="molecule type" value="Genomic_DNA"/>
</dbReference>
<dbReference type="PANTHER" id="PTHR30346">
    <property type="entry name" value="TRANSCRIPTIONAL DUAL REGULATOR HCAR-RELATED"/>
    <property type="match status" value="1"/>
</dbReference>
<dbReference type="PANTHER" id="PTHR30346:SF28">
    <property type="entry name" value="HTH-TYPE TRANSCRIPTIONAL REGULATOR CYNR"/>
    <property type="match status" value="1"/>
</dbReference>
<dbReference type="InterPro" id="IPR036390">
    <property type="entry name" value="WH_DNA-bd_sf"/>
</dbReference>
<name>A0ABT4TND1_9ACTN</name>
<keyword evidence="2" id="KW-0805">Transcription regulation</keyword>
<comment type="caution">
    <text evidence="6">The sequence shown here is derived from an EMBL/GenBank/DDBJ whole genome shotgun (WGS) entry which is preliminary data.</text>
</comment>
<dbReference type="CDD" id="cd05466">
    <property type="entry name" value="PBP2_LTTR_substrate"/>
    <property type="match status" value="1"/>
</dbReference>
<evidence type="ECO:0000256" key="4">
    <source>
        <dbReference type="ARBA" id="ARBA00023163"/>
    </source>
</evidence>
<evidence type="ECO:0000259" key="5">
    <source>
        <dbReference type="PROSITE" id="PS50931"/>
    </source>
</evidence>
<gene>
    <name evidence="6" type="ORF">O4U47_16955</name>
</gene>
<accession>A0ABT4TND1</accession>
<dbReference type="SUPFAM" id="SSF53850">
    <property type="entry name" value="Periplasmic binding protein-like II"/>
    <property type="match status" value="1"/>
</dbReference>
<dbReference type="InterPro" id="IPR005119">
    <property type="entry name" value="LysR_subst-bd"/>
</dbReference>
<evidence type="ECO:0000256" key="1">
    <source>
        <dbReference type="ARBA" id="ARBA00009437"/>
    </source>
</evidence>
<dbReference type="Pfam" id="PF00126">
    <property type="entry name" value="HTH_1"/>
    <property type="match status" value="1"/>
</dbReference>
<dbReference type="Proteomes" id="UP001165685">
    <property type="component" value="Unassembled WGS sequence"/>
</dbReference>
<evidence type="ECO:0000256" key="2">
    <source>
        <dbReference type="ARBA" id="ARBA00023015"/>
    </source>
</evidence>
<dbReference type="InterPro" id="IPR000847">
    <property type="entry name" value="LysR_HTH_N"/>
</dbReference>
<feature type="domain" description="HTH lysR-type" evidence="5">
    <location>
        <begin position="1"/>
        <end position="58"/>
    </location>
</feature>
<dbReference type="InterPro" id="IPR036388">
    <property type="entry name" value="WH-like_DNA-bd_sf"/>
</dbReference>
<proteinExistence type="inferred from homology"/>
<comment type="similarity">
    <text evidence="1">Belongs to the LysR transcriptional regulatory family.</text>
</comment>
<keyword evidence="7" id="KW-1185">Reference proteome</keyword>
<evidence type="ECO:0000313" key="7">
    <source>
        <dbReference type="Proteomes" id="UP001165685"/>
    </source>
</evidence>
<evidence type="ECO:0000256" key="3">
    <source>
        <dbReference type="ARBA" id="ARBA00023125"/>
    </source>
</evidence>
<evidence type="ECO:0000313" key="6">
    <source>
        <dbReference type="EMBL" id="MDA2806204.1"/>
    </source>
</evidence>
<keyword evidence="3" id="KW-0238">DNA-binding</keyword>
<dbReference type="SUPFAM" id="SSF46785">
    <property type="entry name" value="Winged helix' DNA-binding domain"/>
    <property type="match status" value="1"/>
</dbReference>
<dbReference type="PROSITE" id="PS50931">
    <property type="entry name" value="HTH_LYSR"/>
    <property type="match status" value="1"/>
</dbReference>
<dbReference type="PRINTS" id="PR00039">
    <property type="entry name" value="HTHLYSR"/>
</dbReference>
<dbReference type="Gene3D" id="3.40.190.290">
    <property type="match status" value="1"/>
</dbReference>
<sequence>MDLQNLRYFQVVARHQHISRAAEELLVAQPSLSRAIARLEADLGVPLFDRRGRQIRLNAQGEAFLRRVDRVLSELDDARRELTDAAGEVEGTVAVAAETMLTLAAALSAFRGAEPGIGVRLYQSHAESMVRRLRLREVDFCVASQPLEGTALRSLVLMREEVLLAVPPDHRWAGRPSVAVEEVAREPFIVPRPGHWQRVLADRLFERAGVLPSIVCEGDEPGALQDLIGAGLGVGLIPSMARRAGTHAEVAWLEVEAEDCERELALVWHRDAYLSAAARRFRDFAAEYYAGPAAA</sequence>
<dbReference type="Gene3D" id="1.10.10.10">
    <property type="entry name" value="Winged helix-like DNA-binding domain superfamily/Winged helix DNA-binding domain"/>
    <property type="match status" value="1"/>
</dbReference>
<dbReference type="RefSeq" id="WP_270678848.1">
    <property type="nucleotide sequence ID" value="NZ_JAQFWP010000031.1"/>
</dbReference>
<organism evidence="6 7">
    <name type="scientific">Nocardiopsis suaedae</name>
    <dbReference type="NCBI Taxonomy" id="3018444"/>
    <lineage>
        <taxon>Bacteria</taxon>
        <taxon>Bacillati</taxon>
        <taxon>Actinomycetota</taxon>
        <taxon>Actinomycetes</taxon>
        <taxon>Streptosporangiales</taxon>
        <taxon>Nocardiopsidaceae</taxon>
        <taxon>Nocardiopsis</taxon>
    </lineage>
</organism>